<feature type="domain" description="Mediator complex subunit Med13 C-terminal" evidence="13">
    <location>
        <begin position="1370"/>
        <end position="1665"/>
    </location>
</feature>
<evidence type="ECO:0000256" key="5">
    <source>
        <dbReference type="ARBA" id="ARBA00023015"/>
    </source>
</evidence>
<dbReference type="InterPro" id="IPR051139">
    <property type="entry name" value="Mediator_complx_sub13"/>
</dbReference>
<dbReference type="InterPro" id="IPR041285">
    <property type="entry name" value="MID_MedPIWI"/>
</dbReference>
<dbReference type="PANTHER" id="PTHR48249">
    <property type="entry name" value="MEDIATOR OF RNA POLYMERASE II TRANSCRIPTION SUBUNIT 13"/>
    <property type="match status" value="1"/>
</dbReference>
<dbReference type="Pfam" id="PF18296">
    <property type="entry name" value="MID_MedPIWI"/>
    <property type="match status" value="1"/>
</dbReference>
<evidence type="ECO:0000259" key="14">
    <source>
        <dbReference type="Pfam" id="PF18296"/>
    </source>
</evidence>
<name>A0A0C9M984_9FUNG</name>
<feature type="domain" description="MID" evidence="14">
    <location>
        <begin position="1192"/>
        <end position="1342"/>
    </location>
</feature>
<accession>A0A0C9M984</accession>
<dbReference type="EMBL" id="DF836336">
    <property type="protein sequence ID" value="GAN03744.1"/>
    <property type="molecule type" value="Genomic_DNA"/>
</dbReference>
<feature type="region of interest" description="Disordered" evidence="12">
    <location>
        <begin position="873"/>
        <end position="930"/>
    </location>
</feature>
<proteinExistence type="inferred from homology"/>
<dbReference type="STRING" id="91626.A0A0C9M984"/>
<dbReference type="OrthoDB" id="103819at2759"/>
<evidence type="ECO:0000256" key="2">
    <source>
        <dbReference type="ARBA" id="ARBA00009354"/>
    </source>
</evidence>
<organism evidence="15">
    <name type="scientific">Mucor ambiguus</name>
    <dbReference type="NCBI Taxonomy" id="91626"/>
    <lineage>
        <taxon>Eukaryota</taxon>
        <taxon>Fungi</taxon>
        <taxon>Fungi incertae sedis</taxon>
        <taxon>Mucoromycota</taxon>
        <taxon>Mucoromycotina</taxon>
        <taxon>Mucoromycetes</taxon>
        <taxon>Mucorales</taxon>
        <taxon>Mucorineae</taxon>
        <taxon>Mucoraceae</taxon>
        <taxon>Mucor</taxon>
    </lineage>
</organism>
<evidence type="ECO:0000313" key="15">
    <source>
        <dbReference type="EMBL" id="GAN03744.1"/>
    </source>
</evidence>
<evidence type="ECO:0000256" key="11">
    <source>
        <dbReference type="RuleBase" id="RU364134"/>
    </source>
</evidence>
<evidence type="ECO:0000256" key="9">
    <source>
        <dbReference type="ARBA" id="ARBA00025661"/>
    </source>
</evidence>
<keyword evidence="8 11" id="KW-0539">Nucleus</keyword>
<dbReference type="GO" id="GO:0003713">
    <property type="term" value="F:transcription coactivator activity"/>
    <property type="evidence" value="ECO:0007669"/>
    <property type="project" value="TreeGrafter"/>
</dbReference>
<evidence type="ECO:0000313" key="16">
    <source>
        <dbReference type="Proteomes" id="UP000053815"/>
    </source>
</evidence>
<feature type="compositionally biased region" description="Low complexity" evidence="12">
    <location>
        <begin position="478"/>
        <end position="489"/>
    </location>
</feature>
<evidence type="ECO:0000256" key="1">
    <source>
        <dbReference type="ARBA" id="ARBA00004123"/>
    </source>
</evidence>
<comment type="subcellular location">
    <subcellularLocation>
        <location evidence="1 11">Nucleus</location>
    </subcellularLocation>
</comment>
<evidence type="ECO:0000259" key="13">
    <source>
        <dbReference type="Pfam" id="PF06333"/>
    </source>
</evidence>
<comment type="function">
    <text evidence="9 11">Component of the SRB8-11 complex. The SRB8-11 complex is a regulatory module of the Mediator complex which is itself involved in regulation of basal and activated RNA polymerase II-dependent transcription. The SRB8-11 complex may be involved in the transcriptional repression of a subset of genes regulated by Mediator. It may inhibit the association of the Mediator complex with RNA polymerase II to form the holoenzyme complex.</text>
</comment>
<dbReference type="PANTHER" id="PTHR48249:SF3">
    <property type="entry name" value="MEDIATOR OF RNA POLYMERASE II TRANSCRIPTION SUBUNIT 13"/>
    <property type="match status" value="1"/>
</dbReference>
<evidence type="ECO:0000256" key="12">
    <source>
        <dbReference type="SAM" id="MobiDB-lite"/>
    </source>
</evidence>
<reference evidence="15" key="1">
    <citation type="submission" date="2014-09" db="EMBL/GenBank/DDBJ databases">
        <title>Draft genome sequence of an oleaginous Mucoromycotina fungus Mucor ambiguus NBRC6742.</title>
        <authorList>
            <person name="Takeda I."/>
            <person name="Yamane N."/>
            <person name="Morita T."/>
            <person name="Tamano K."/>
            <person name="Machida M."/>
            <person name="Baker S."/>
            <person name="Koike H."/>
        </authorList>
    </citation>
    <scope>NUCLEOTIDE SEQUENCE</scope>
    <source>
        <strain evidence="15">NBRC 6742</strain>
    </source>
</reference>
<comment type="similarity">
    <text evidence="2 11">Belongs to the Mediator complex subunit 13 family.</text>
</comment>
<feature type="region of interest" description="Disordered" evidence="12">
    <location>
        <begin position="539"/>
        <end position="572"/>
    </location>
</feature>
<sequence length="1677" mass="188180">MLTDSSLTNILVVSGVSQIRYRVYNQHITRESLEIFLSHSPEDAVNKDMTLLRAYTEMVALGIPSLWRIHAESNEPGKDLELELWVFWFDERHTGKIDANDNLYALDETKVGSFTWENAYSKIQSPTASPGASSTQSKTSIPVTVSDEYKWFIKSVRNLIHVQMKKNGAFPLGEFYIYPNTDQDVISDVKSNHASASPSLLQLTQSVLCCSYSIYLASTNLIFQPNTRRMRLRPITIQTIRTRGKKVIISPTGETMLIANNSTTQSLSPQLEEAILKKWSLMLDIPYTNLMPYASPSQQHASYDRSQTPSSTVHPQPAHKPHAQLQLPNLVAIKSLTAGEESYYYPSCLIFVSSSSKISPTAMAGVNGLFGFNQGFSEDLGDKWHRWAWSERISNYWEYACPREVTTSVVLDTLSVDNGQNNNNSAGLLQKAISEPVIASPLMATKSVATPGSATGNQRNEMSTPSSSTNNYDEDDQQQQPQQPQLQHQLHQRSKSKNQSGLSLVDFAMAHFSIPNSTDDLVEYPILPHNTPVIQQTNENQHQPILQQQQQQQHHQPQQPQPQQPQQQLQHHQDNMVAISNNTTSNNSTYQSPQMPNLELDAYGGMVESMDVDSMVLDIPNRWTDDGMDDLDNFDFGVTEEDFDFFESSGPATAPAASGPLASMPVSLQQVQQAATIDATTAMTTNDPLMMMQDIKPEEMDITSDFNSTLMDLDQKQQQAILDTDLDSQQNDLSLTPLQVGMAQHDLFNSHTSDPVKYQDPKQNTKLSPRPAPLPQYDYHHQLFVPSQFAPIKIESVVNDAKYIQGGKFTYPVQENQPLAKRKQSADYRPDYVPVMRSSKKNKRKSSKLLLLDTINKENKPLELLDEMMLSREDQQLNSKSTTITSSSSSQEEEDASSSDQSSGSSTEEDDDEAFDDHHSVDGDYNDSNEDITTKITRTMKSLSLAQSKFVGKLTRIDTPVETTMKKKVDVDQIMMDYDAPFARAVTDSVIRIAGARTDVNEHEETQALDYLCQQAVMGGYPFSGGIEAMASNGFEANEGESAKVVIARRRNLLQKYNGDTIHVPSTPSDVEFMNQNFKHVLSDIFYQQQQPGNSDLDAMCIDSLPLPASVTIKGPLNVQDYYELSETNQAHSKYGKYQVKKRRPAEPNLGTLQPPNITVSRQDDMIEGTSKLIMFWEKLRLEPYSLKKQGLSTVYETCQLGIHHPAANIGPYRRGLVPVTLLPQLENESFHDRQLRSYMAECQHFGSVLGSALPENVHIIIYMINPATHLASHLDLSRCFSKLKAAYDTSPMALGSRLSDKTRARLVLQLMPIEHVLRSTSFGGCLKFGMKEIAFSVYSKCHTVVSRQQQTTPTTNDIKQDPHPVSDLYAPPFVLSKPIPSQIHFKLKKAISAFPSILEGHAVLHMGYTFSLDKRWMIIVWTDNRGEMVEFAVLDNHRHQLPLSSVFGEAWDRTKQISKRTGFAWTFVICKMGLVFEEELTAWIACLPSNEHVAIVSLDVESTLYVNTTNADTMNEMHTPTDALNANTPTMMNNAASTTKKMFSSDTQDNGQTKALLLNHRVAYSNKRERMSYGMLGLDSISKEDWMIPLASGYMIHTPPTTENPNNELFNCNPLVLEIHLVYNQTNHSAYSTLRDIIKKYHALSFVNVMPSNSNCFPIHLALVERLSRILLVVHS</sequence>
<evidence type="ECO:0000256" key="7">
    <source>
        <dbReference type="ARBA" id="ARBA00023163"/>
    </source>
</evidence>
<protein>
    <recommendedName>
        <fullName evidence="3 11">Mediator of RNA polymerase II transcription subunit 13</fullName>
    </recommendedName>
    <alternativeName>
        <fullName evidence="10 11">Mediator complex subunit 13</fullName>
    </alternativeName>
</protein>
<keyword evidence="7 11" id="KW-0804">Transcription</keyword>
<dbReference type="GO" id="GO:0016592">
    <property type="term" value="C:mediator complex"/>
    <property type="evidence" value="ECO:0007669"/>
    <property type="project" value="InterPro"/>
</dbReference>
<evidence type="ECO:0000256" key="8">
    <source>
        <dbReference type="ARBA" id="ARBA00023242"/>
    </source>
</evidence>
<comment type="subunit">
    <text evidence="11">Component of the SRB8-11 complex, which itself associates with the Mediator complex.</text>
</comment>
<evidence type="ECO:0000256" key="4">
    <source>
        <dbReference type="ARBA" id="ARBA00022491"/>
    </source>
</evidence>
<keyword evidence="4 11" id="KW-0678">Repressor</keyword>
<dbReference type="Proteomes" id="UP000053815">
    <property type="component" value="Unassembled WGS sequence"/>
</dbReference>
<feature type="compositionally biased region" description="Polar residues" evidence="12">
    <location>
        <begin position="296"/>
        <end position="314"/>
    </location>
</feature>
<feature type="region of interest" description="Disordered" evidence="12">
    <location>
        <begin position="815"/>
        <end position="846"/>
    </location>
</feature>
<feature type="region of interest" description="Disordered" evidence="12">
    <location>
        <begin position="296"/>
        <end position="321"/>
    </location>
</feature>
<feature type="compositionally biased region" description="Polar residues" evidence="12">
    <location>
        <begin position="448"/>
        <end position="471"/>
    </location>
</feature>
<evidence type="ECO:0000256" key="6">
    <source>
        <dbReference type="ARBA" id="ARBA00023159"/>
    </source>
</evidence>
<gene>
    <name evidence="15" type="ORF">MAM1_0047d03199</name>
</gene>
<dbReference type="GO" id="GO:0045944">
    <property type="term" value="P:positive regulation of transcription by RNA polymerase II"/>
    <property type="evidence" value="ECO:0007669"/>
    <property type="project" value="TreeGrafter"/>
</dbReference>
<keyword evidence="16" id="KW-1185">Reference proteome</keyword>
<keyword evidence="5 11" id="KW-0805">Transcription regulation</keyword>
<feature type="compositionally biased region" description="Low complexity" evidence="12">
    <location>
        <begin position="879"/>
        <end position="890"/>
    </location>
</feature>
<evidence type="ECO:0000256" key="10">
    <source>
        <dbReference type="ARBA" id="ARBA00032008"/>
    </source>
</evidence>
<feature type="region of interest" description="Disordered" evidence="12">
    <location>
        <begin position="749"/>
        <end position="772"/>
    </location>
</feature>
<dbReference type="Pfam" id="PF06333">
    <property type="entry name" value="Med13_C"/>
    <property type="match status" value="1"/>
</dbReference>
<dbReference type="InterPro" id="IPR009401">
    <property type="entry name" value="Med13_C"/>
</dbReference>
<feature type="compositionally biased region" description="Low complexity" evidence="12">
    <location>
        <begin position="541"/>
        <end position="558"/>
    </location>
</feature>
<feature type="region of interest" description="Disordered" evidence="12">
    <location>
        <begin position="448"/>
        <end position="498"/>
    </location>
</feature>
<keyword evidence="6 11" id="KW-0010">Activator</keyword>
<evidence type="ECO:0000256" key="3">
    <source>
        <dbReference type="ARBA" id="ARBA00019618"/>
    </source>
</evidence>